<sequence>MYIPTDEEILEDQFILNKFNVIKQEYFIKQYNKAKLIVNNRNISLNERKRKVYTIHRNMMTYFSIVNTKFIKRYHIKNLF</sequence>
<proteinExistence type="predicted"/>
<accession>A0A6C0CJA1</accession>
<organism evidence="1">
    <name type="scientific">viral metagenome</name>
    <dbReference type="NCBI Taxonomy" id="1070528"/>
    <lineage>
        <taxon>unclassified sequences</taxon>
        <taxon>metagenomes</taxon>
        <taxon>organismal metagenomes</taxon>
    </lineage>
</organism>
<name>A0A6C0CJA1_9ZZZZ</name>
<reference evidence="1" key="1">
    <citation type="journal article" date="2020" name="Nature">
        <title>Giant virus diversity and host interactions through global metagenomics.</title>
        <authorList>
            <person name="Schulz F."/>
            <person name="Roux S."/>
            <person name="Paez-Espino D."/>
            <person name="Jungbluth S."/>
            <person name="Walsh D.A."/>
            <person name="Denef V.J."/>
            <person name="McMahon K.D."/>
            <person name="Konstantinidis K.T."/>
            <person name="Eloe-Fadrosh E.A."/>
            <person name="Kyrpides N.C."/>
            <person name="Woyke T."/>
        </authorList>
    </citation>
    <scope>NUCLEOTIDE SEQUENCE</scope>
    <source>
        <strain evidence="1">GVMAG-M-3300021185-45</strain>
    </source>
</reference>
<evidence type="ECO:0000313" key="1">
    <source>
        <dbReference type="EMBL" id="QHT04541.1"/>
    </source>
</evidence>
<protein>
    <submittedName>
        <fullName evidence="1">Uncharacterized protein</fullName>
    </submittedName>
</protein>
<dbReference type="EMBL" id="MN739433">
    <property type="protein sequence ID" value="QHT04541.1"/>
    <property type="molecule type" value="Genomic_DNA"/>
</dbReference>
<dbReference type="AlphaFoldDB" id="A0A6C0CJA1"/>